<keyword evidence="1" id="KW-0472">Membrane</keyword>
<feature type="transmembrane region" description="Helical" evidence="1">
    <location>
        <begin position="202"/>
        <end position="222"/>
    </location>
</feature>
<accession>A0A7S3L915</accession>
<keyword evidence="1" id="KW-0812">Transmembrane</keyword>
<feature type="transmembrane region" description="Helical" evidence="1">
    <location>
        <begin position="330"/>
        <end position="349"/>
    </location>
</feature>
<feature type="transmembrane region" description="Helical" evidence="1">
    <location>
        <begin position="262"/>
        <end position="280"/>
    </location>
</feature>
<organism evidence="3">
    <name type="scientific">Amphora coffeiformis</name>
    <dbReference type="NCBI Taxonomy" id="265554"/>
    <lineage>
        <taxon>Eukaryota</taxon>
        <taxon>Sar</taxon>
        <taxon>Stramenopiles</taxon>
        <taxon>Ochrophyta</taxon>
        <taxon>Bacillariophyta</taxon>
        <taxon>Bacillariophyceae</taxon>
        <taxon>Bacillariophycidae</taxon>
        <taxon>Thalassiophysales</taxon>
        <taxon>Catenulaceae</taxon>
        <taxon>Amphora</taxon>
    </lineage>
</organism>
<feature type="transmembrane region" description="Helical" evidence="1">
    <location>
        <begin position="462"/>
        <end position="480"/>
    </location>
</feature>
<feature type="transmembrane region" description="Helical" evidence="1">
    <location>
        <begin position="356"/>
        <end position="380"/>
    </location>
</feature>
<evidence type="ECO:0000256" key="1">
    <source>
        <dbReference type="SAM" id="Phobius"/>
    </source>
</evidence>
<sequence>MPFSDTFQNLPVCSADENQPLLWDQRQGSSSDLAIGYGYPVTEDIDDNVVDHVPDQEEAVIWTDMTLLEAVSESAEEWQHAVADIAEERRDASNDMTYPTLTPFAAYTASSLSPSSSVLSVTALPVGTVDNEDDTDDINTEKADDEDYEVQIKKIVDKDDETAAVASPPLSAYLLLAAAVVGLSSIGPFLNLQSDVDPMIKIVWRNISTAVALFPLALWETFKQPPRLTWPQIMLLLLTGAAYAGLTVCFSWSLAYTSVGNTTLLGNSQALVFLIGKVVMGQPIGRLEGAGALVAFGGLYLCSSSTAGTGNDDDDDDDDDDDTRTGLSSLLGDGLAIIASTSGAFYLVAAKSVRPLFGLYTFMFAVMLLAGLDAFCVAYLSGRDMTLDRDAQHGIFGWTRLQSDRLPMEMLMILVCQFVGSIGYIRSMNHFSNLVIAVAVLCEPVAAEAIEVLLGVGSFPGMAGLFGNVLVIIGTIGVVYRPKNG</sequence>
<dbReference type="PANTHER" id="PTHR22911">
    <property type="entry name" value="ACYL-MALONYL CONDENSING ENZYME-RELATED"/>
    <property type="match status" value="1"/>
</dbReference>
<name>A0A7S3L915_9STRA</name>
<feature type="transmembrane region" description="Helical" evidence="1">
    <location>
        <begin position="170"/>
        <end position="190"/>
    </location>
</feature>
<protein>
    <recommendedName>
        <fullName evidence="2">EamA domain-containing protein</fullName>
    </recommendedName>
</protein>
<dbReference type="SUPFAM" id="SSF103481">
    <property type="entry name" value="Multidrug resistance efflux transporter EmrE"/>
    <property type="match status" value="1"/>
</dbReference>
<proteinExistence type="predicted"/>
<dbReference type="GO" id="GO:0016020">
    <property type="term" value="C:membrane"/>
    <property type="evidence" value="ECO:0007669"/>
    <property type="project" value="InterPro"/>
</dbReference>
<evidence type="ECO:0000313" key="3">
    <source>
        <dbReference type="EMBL" id="CAE0415581.1"/>
    </source>
</evidence>
<dbReference type="Pfam" id="PF00892">
    <property type="entry name" value="EamA"/>
    <property type="match status" value="1"/>
</dbReference>
<feature type="transmembrane region" description="Helical" evidence="1">
    <location>
        <begin position="434"/>
        <end position="456"/>
    </location>
</feature>
<dbReference type="InterPro" id="IPR037185">
    <property type="entry name" value="EmrE-like"/>
</dbReference>
<dbReference type="AlphaFoldDB" id="A0A7S3L915"/>
<feature type="domain" description="EamA" evidence="2">
    <location>
        <begin position="172"/>
        <end position="302"/>
    </location>
</feature>
<gene>
    <name evidence="3" type="ORF">ACOF00016_LOCUS12671</name>
</gene>
<evidence type="ECO:0000259" key="2">
    <source>
        <dbReference type="Pfam" id="PF00892"/>
    </source>
</evidence>
<dbReference type="PANTHER" id="PTHR22911:SF79">
    <property type="entry name" value="MOBA-LIKE NTP TRANSFERASE DOMAIN-CONTAINING PROTEIN"/>
    <property type="match status" value="1"/>
</dbReference>
<dbReference type="EMBL" id="HBIM01016155">
    <property type="protein sequence ID" value="CAE0415581.1"/>
    <property type="molecule type" value="Transcribed_RNA"/>
</dbReference>
<reference evidence="3" key="1">
    <citation type="submission" date="2021-01" db="EMBL/GenBank/DDBJ databases">
        <authorList>
            <person name="Corre E."/>
            <person name="Pelletier E."/>
            <person name="Niang G."/>
            <person name="Scheremetjew M."/>
            <person name="Finn R."/>
            <person name="Kale V."/>
            <person name="Holt S."/>
            <person name="Cochrane G."/>
            <person name="Meng A."/>
            <person name="Brown T."/>
            <person name="Cohen L."/>
        </authorList>
    </citation>
    <scope>NUCLEOTIDE SEQUENCE</scope>
    <source>
        <strain evidence="3">CCMP127</strain>
    </source>
</reference>
<keyword evidence="1" id="KW-1133">Transmembrane helix</keyword>
<dbReference type="InterPro" id="IPR000620">
    <property type="entry name" value="EamA_dom"/>
</dbReference>
<feature type="transmembrane region" description="Helical" evidence="1">
    <location>
        <begin position="406"/>
        <end position="425"/>
    </location>
</feature>
<feature type="transmembrane region" description="Helical" evidence="1">
    <location>
        <begin position="234"/>
        <end position="256"/>
    </location>
</feature>